<dbReference type="SUPFAM" id="SSF57701">
    <property type="entry name" value="Zn2/Cys6 DNA-binding domain"/>
    <property type="match status" value="1"/>
</dbReference>
<gene>
    <name evidence="3" type="ORF">K444DRAFT_669583</name>
</gene>
<evidence type="ECO:0000313" key="3">
    <source>
        <dbReference type="EMBL" id="PMD51890.1"/>
    </source>
</evidence>
<dbReference type="GeneID" id="36595615"/>
<evidence type="ECO:0000259" key="2">
    <source>
        <dbReference type="PROSITE" id="PS50048"/>
    </source>
</evidence>
<dbReference type="OrthoDB" id="4159781at2759"/>
<keyword evidence="1" id="KW-0539">Nucleus</keyword>
<dbReference type="PROSITE" id="PS50048">
    <property type="entry name" value="ZN2_CY6_FUNGAL_2"/>
    <property type="match status" value="1"/>
</dbReference>
<evidence type="ECO:0000256" key="1">
    <source>
        <dbReference type="ARBA" id="ARBA00023242"/>
    </source>
</evidence>
<dbReference type="InterPro" id="IPR036864">
    <property type="entry name" value="Zn2-C6_fun-type_DNA-bd_sf"/>
</dbReference>
<reference evidence="3 4" key="1">
    <citation type="submission" date="2016-04" db="EMBL/GenBank/DDBJ databases">
        <title>A degradative enzymes factory behind the ericoid mycorrhizal symbiosis.</title>
        <authorList>
            <consortium name="DOE Joint Genome Institute"/>
            <person name="Martino E."/>
            <person name="Morin E."/>
            <person name="Grelet G."/>
            <person name="Kuo A."/>
            <person name="Kohler A."/>
            <person name="Daghino S."/>
            <person name="Barry K."/>
            <person name="Choi C."/>
            <person name="Cichocki N."/>
            <person name="Clum A."/>
            <person name="Copeland A."/>
            <person name="Hainaut M."/>
            <person name="Haridas S."/>
            <person name="Labutti K."/>
            <person name="Lindquist E."/>
            <person name="Lipzen A."/>
            <person name="Khouja H.-R."/>
            <person name="Murat C."/>
            <person name="Ohm R."/>
            <person name="Olson A."/>
            <person name="Spatafora J."/>
            <person name="Veneault-Fourrey C."/>
            <person name="Henrissat B."/>
            <person name="Grigoriev I."/>
            <person name="Martin F."/>
            <person name="Perotto S."/>
        </authorList>
    </citation>
    <scope>NUCLEOTIDE SEQUENCE [LARGE SCALE GENOMIC DNA]</scope>
    <source>
        <strain evidence="3 4">E</strain>
    </source>
</reference>
<dbReference type="InterPro" id="IPR021858">
    <property type="entry name" value="Fun_TF"/>
</dbReference>
<dbReference type="AlphaFoldDB" id="A0A2J6SME6"/>
<dbReference type="Pfam" id="PF11951">
    <property type="entry name" value="Fungal_trans_2"/>
    <property type="match status" value="1"/>
</dbReference>
<dbReference type="InterPro" id="IPR001138">
    <property type="entry name" value="Zn2Cys6_DnaBD"/>
</dbReference>
<dbReference type="RefSeq" id="XP_024728794.1">
    <property type="nucleotide sequence ID" value="XM_024887539.1"/>
</dbReference>
<proteinExistence type="predicted"/>
<organism evidence="3 4">
    <name type="scientific">Hyaloscypha bicolor E</name>
    <dbReference type="NCBI Taxonomy" id="1095630"/>
    <lineage>
        <taxon>Eukaryota</taxon>
        <taxon>Fungi</taxon>
        <taxon>Dikarya</taxon>
        <taxon>Ascomycota</taxon>
        <taxon>Pezizomycotina</taxon>
        <taxon>Leotiomycetes</taxon>
        <taxon>Helotiales</taxon>
        <taxon>Hyaloscyphaceae</taxon>
        <taxon>Hyaloscypha</taxon>
        <taxon>Hyaloscypha bicolor</taxon>
    </lineage>
</organism>
<dbReference type="GO" id="GO:0000981">
    <property type="term" value="F:DNA-binding transcription factor activity, RNA polymerase II-specific"/>
    <property type="evidence" value="ECO:0007669"/>
    <property type="project" value="InterPro"/>
</dbReference>
<name>A0A2J6SME6_9HELO</name>
<dbReference type="STRING" id="1095630.A0A2J6SME6"/>
<dbReference type="EMBL" id="KZ613912">
    <property type="protein sequence ID" value="PMD51890.1"/>
    <property type="molecule type" value="Genomic_DNA"/>
</dbReference>
<protein>
    <recommendedName>
        <fullName evidence="2">Zn(2)-C6 fungal-type domain-containing protein</fullName>
    </recommendedName>
</protein>
<dbReference type="Gene3D" id="4.10.240.10">
    <property type="entry name" value="Zn(2)-C6 fungal-type DNA-binding domain"/>
    <property type="match status" value="1"/>
</dbReference>
<evidence type="ECO:0000313" key="4">
    <source>
        <dbReference type="Proteomes" id="UP000235371"/>
    </source>
</evidence>
<dbReference type="GO" id="GO:0008270">
    <property type="term" value="F:zinc ion binding"/>
    <property type="evidence" value="ECO:0007669"/>
    <property type="project" value="InterPro"/>
</dbReference>
<dbReference type="InParanoid" id="A0A2J6SME6"/>
<dbReference type="PANTHER" id="PTHR37540">
    <property type="entry name" value="TRANSCRIPTION FACTOR (ACR-2), PUTATIVE-RELATED-RELATED"/>
    <property type="match status" value="1"/>
</dbReference>
<dbReference type="Proteomes" id="UP000235371">
    <property type="component" value="Unassembled WGS sequence"/>
</dbReference>
<accession>A0A2J6SME6</accession>
<sequence>MYFHSNAVPLRTHKKSRNGCAACKARRVKCDEAKPLCKKCSIHFSNVIACDYGPNPEVVKKASPKKTTGISPLRNDVPARMRRRCIPPSTKASGVTEGSSDPENVLSITPHHCSTLGGKIDPFSVLPGESSPRVHSLMHHWTTTLALVPTKIHSQYCTNPMWLSAAIANTSLFNITLYACSIHGAGLRGTKESAESIFYKAETIRNLNECLDNPDLALADETLATVLLLTHIVSIIGEPMEVETHIKGLQQMISLRGGIQNYTLGGVFLHMLCTTNHLTAVFSEAPALHPPTCPYTPIKSSTTHCAVSVHESPLLKPFAISSGFHTVMVDLLHDMGYLYAVLDVFTRRFLLHWRGGFENVVANIEQMVAIEDEMGRQSTQREVDRLQFKGV</sequence>
<keyword evidence="4" id="KW-1185">Reference proteome</keyword>
<feature type="domain" description="Zn(2)-C6 fungal-type" evidence="2">
    <location>
        <begin position="19"/>
        <end position="52"/>
    </location>
</feature>
<dbReference type="PANTHER" id="PTHR37540:SF5">
    <property type="entry name" value="TRANSCRIPTION FACTOR DOMAIN-CONTAINING PROTEIN"/>
    <property type="match status" value="1"/>
</dbReference>